<evidence type="ECO:0000313" key="1">
    <source>
        <dbReference type="EMBL" id="EJX02079.1"/>
    </source>
</evidence>
<protein>
    <submittedName>
        <fullName evidence="1">Uncharacterized protein</fullName>
    </submittedName>
</protein>
<sequence length="36" mass="3986">MGSFVQKEGACVLQSLNKLFSELVWLTQLGFSLLTP</sequence>
<organism evidence="1">
    <name type="scientific">gut metagenome</name>
    <dbReference type="NCBI Taxonomy" id="749906"/>
    <lineage>
        <taxon>unclassified sequences</taxon>
        <taxon>metagenomes</taxon>
        <taxon>organismal metagenomes</taxon>
    </lineage>
</organism>
<gene>
    <name evidence="1" type="ORF">EVA_09816</name>
</gene>
<proteinExistence type="predicted"/>
<dbReference type="EMBL" id="AMCI01002693">
    <property type="protein sequence ID" value="EJX02079.1"/>
    <property type="molecule type" value="Genomic_DNA"/>
</dbReference>
<feature type="non-terminal residue" evidence="1">
    <location>
        <position position="36"/>
    </location>
</feature>
<dbReference type="AlphaFoldDB" id="J9G5F5"/>
<comment type="caution">
    <text evidence="1">The sequence shown here is derived from an EMBL/GenBank/DDBJ whole genome shotgun (WGS) entry which is preliminary data.</text>
</comment>
<reference evidence="1" key="1">
    <citation type="journal article" date="2012" name="PLoS ONE">
        <title>Gene sets for utilization of primary and secondary nutrition supplies in the distal gut of endangered iberian lynx.</title>
        <authorList>
            <person name="Alcaide M."/>
            <person name="Messina E."/>
            <person name="Richter M."/>
            <person name="Bargiela R."/>
            <person name="Peplies J."/>
            <person name="Huws S.A."/>
            <person name="Newbold C.J."/>
            <person name="Golyshin P.N."/>
            <person name="Simon M.A."/>
            <person name="Lopez G."/>
            <person name="Yakimov M.M."/>
            <person name="Ferrer M."/>
        </authorList>
    </citation>
    <scope>NUCLEOTIDE SEQUENCE</scope>
</reference>
<accession>J9G5F5</accession>
<name>J9G5F5_9ZZZZ</name>